<keyword evidence="3" id="KW-1185">Reference proteome</keyword>
<name>A0A8J4RSP5_9ROSI</name>
<feature type="compositionally biased region" description="Polar residues" evidence="1">
    <location>
        <begin position="112"/>
        <end position="132"/>
    </location>
</feature>
<feature type="compositionally biased region" description="Polar residues" evidence="1">
    <location>
        <begin position="452"/>
        <end position="478"/>
    </location>
</feature>
<gene>
    <name evidence="2" type="ORF">CMV_003752</name>
</gene>
<dbReference type="AlphaFoldDB" id="A0A8J4RSP5"/>
<feature type="compositionally biased region" description="Polar residues" evidence="1">
    <location>
        <begin position="159"/>
        <end position="179"/>
    </location>
</feature>
<dbReference type="PANTHER" id="PTHR31949">
    <property type="entry name" value="GASTRIC MUCIN-LIKE PROTEIN"/>
    <property type="match status" value="1"/>
</dbReference>
<feature type="region of interest" description="Disordered" evidence="1">
    <location>
        <begin position="23"/>
        <end position="64"/>
    </location>
</feature>
<dbReference type="PANTHER" id="PTHR31949:SF15">
    <property type="entry name" value="ENDOCHITINASE A-LIKE ISOFORM X1"/>
    <property type="match status" value="1"/>
</dbReference>
<dbReference type="OrthoDB" id="1929779at2759"/>
<dbReference type="EMBL" id="JRKL02000305">
    <property type="protein sequence ID" value="KAF3972770.1"/>
    <property type="molecule type" value="Genomic_DNA"/>
</dbReference>
<feature type="compositionally biased region" description="Basic and acidic residues" evidence="1">
    <location>
        <begin position="46"/>
        <end position="61"/>
    </location>
</feature>
<organism evidence="2 3">
    <name type="scientific">Castanea mollissima</name>
    <name type="common">Chinese chestnut</name>
    <dbReference type="NCBI Taxonomy" id="60419"/>
    <lineage>
        <taxon>Eukaryota</taxon>
        <taxon>Viridiplantae</taxon>
        <taxon>Streptophyta</taxon>
        <taxon>Embryophyta</taxon>
        <taxon>Tracheophyta</taxon>
        <taxon>Spermatophyta</taxon>
        <taxon>Magnoliopsida</taxon>
        <taxon>eudicotyledons</taxon>
        <taxon>Gunneridae</taxon>
        <taxon>Pentapetalae</taxon>
        <taxon>rosids</taxon>
        <taxon>fabids</taxon>
        <taxon>Fagales</taxon>
        <taxon>Fagaceae</taxon>
        <taxon>Castanea</taxon>
    </lineage>
</organism>
<dbReference type="Proteomes" id="UP000737018">
    <property type="component" value="Unassembled WGS sequence"/>
</dbReference>
<dbReference type="GO" id="GO:0055028">
    <property type="term" value="C:cortical microtubule"/>
    <property type="evidence" value="ECO:0007669"/>
    <property type="project" value="TreeGrafter"/>
</dbReference>
<feature type="compositionally biased region" description="Low complexity" evidence="1">
    <location>
        <begin position="323"/>
        <end position="337"/>
    </location>
</feature>
<feature type="region of interest" description="Disordered" evidence="1">
    <location>
        <begin position="452"/>
        <end position="511"/>
    </location>
</feature>
<sequence>MVTKEKDEELTIFFEMRRREIDNERNISAQPNTALESNPMTTTRKTRTDEFLNSENDKSDYDWLITPPDTPVFHSMEKDLQKTVLGQIEIPNARPIVPKSRQLAKIQAEPPSRSSIAPKQPTSPSGQNSSSNGKKRPSLSGGLTSATSRPATPTGRPTLPSTTKPLRSSTPNSRGTLPSTKVVAPTVRSSTPTRSTARSSTPTARHSFPAVKCTSRSSTPNRRSSTPSKAPSQSAPPGRSSSAPRSGPAISKNPVPSRGSSPTVKSKPWKPSDIPGFSLDAPPNLRTSLPDRSVSASRSRVGALSARSSSCNSVSDEKPRQQSCSSSRGRASHGSAYSNGNAFQAQIRSVVNDGDTVSPVVMGTKMVERVVNMRKLAPPKQDDSHSTHNNQGGKSLCNDSSGFGRTLSKISLDMALRHMDIRRSVQGNLRPLVTNIPASSMYSVRSGAAKSRTVSATDSPLATSSNASSEPSLKNSSPCLDGSEIEDNDFGFDRGNSSPASQHGFLEIGIGTHSQVQDYKKRYG</sequence>
<evidence type="ECO:0000256" key="1">
    <source>
        <dbReference type="SAM" id="MobiDB-lite"/>
    </source>
</evidence>
<dbReference type="GO" id="GO:0043622">
    <property type="term" value="P:cortical microtubule organization"/>
    <property type="evidence" value="ECO:0007669"/>
    <property type="project" value="TreeGrafter"/>
</dbReference>
<feature type="region of interest" description="Disordered" evidence="1">
    <location>
        <begin position="377"/>
        <end position="400"/>
    </location>
</feature>
<feature type="compositionally biased region" description="Low complexity" evidence="1">
    <location>
        <begin position="292"/>
        <end position="310"/>
    </location>
</feature>
<feature type="compositionally biased region" description="Polar residues" evidence="1">
    <location>
        <begin position="141"/>
        <end position="151"/>
    </location>
</feature>
<comment type="caution">
    <text evidence="2">The sequence shown here is derived from an EMBL/GenBank/DDBJ whole genome shotgun (WGS) entry which is preliminary data.</text>
</comment>
<feature type="compositionally biased region" description="Polar residues" evidence="1">
    <location>
        <begin position="26"/>
        <end position="43"/>
    </location>
</feature>
<proteinExistence type="predicted"/>
<feature type="region of interest" description="Disordered" evidence="1">
    <location>
        <begin position="91"/>
        <end position="337"/>
    </location>
</feature>
<feature type="compositionally biased region" description="Low complexity" evidence="1">
    <location>
        <begin position="184"/>
        <end position="207"/>
    </location>
</feature>
<evidence type="ECO:0000313" key="2">
    <source>
        <dbReference type="EMBL" id="KAF3972770.1"/>
    </source>
</evidence>
<protein>
    <submittedName>
        <fullName evidence="2">Uncharacterized protein</fullName>
    </submittedName>
</protein>
<feature type="compositionally biased region" description="Low complexity" evidence="1">
    <location>
        <begin position="214"/>
        <end position="249"/>
    </location>
</feature>
<accession>A0A8J4RSP5</accession>
<evidence type="ECO:0000313" key="3">
    <source>
        <dbReference type="Proteomes" id="UP000737018"/>
    </source>
</evidence>
<reference evidence="2" key="1">
    <citation type="submission" date="2020-03" db="EMBL/GenBank/DDBJ databases">
        <title>Castanea mollissima Vanexum genome sequencing.</title>
        <authorList>
            <person name="Staton M."/>
        </authorList>
    </citation>
    <scope>NUCLEOTIDE SEQUENCE</scope>
    <source>
        <tissue evidence="2">Leaf</tissue>
    </source>
</reference>
<feature type="compositionally biased region" description="Polar residues" evidence="1">
    <location>
        <begin position="387"/>
        <end position="400"/>
    </location>
</feature>